<dbReference type="FunFam" id="3.90.1150.10:FF:000010">
    <property type="entry name" value="Alanine aminotransferase 2"/>
    <property type="match status" value="1"/>
</dbReference>
<evidence type="ECO:0000256" key="3">
    <source>
        <dbReference type="ARBA" id="ARBA00022576"/>
    </source>
</evidence>
<evidence type="ECO:0000313" key="13">
    <source>
        <dbReference type="Proteomes" id="UP000717996"/>
    </source>
</evidence>
<comment type="cofactor">
    <cofactor evidence="1">
        <name>pyridoxal 5'-phosphate</name>
        <dbReference type="ChEBI" id="CHEBI:597326"/>
    </cofactor>
</comment>
<evidence type="ECO:0000256" key="4">
    <source>
        <dbReference type="ARBA" id="ARBA00022679"/>
    </source>
</evidence>
<dbReference type="FunFam" id="3.40.640.10:FF:000012">
    <property type="entry name" value="alanine aminotransferase 2"/>
    <property type="match status" value="1"/>
</dbReference>
<dbReference type="Gene3D" id="3.90.1150.10">
    <property type="entry name" value="Aspartate Aminotransferase, domain 1"/>
    <property type="match status" value="1"/>
</dbReference>
<dbReference type="PANTHER" id="PTHR11751:SF29">
    <property type="entry name" value="ALANINE TRANSAMINASE"/>
    <property type="match status" value="1"/>
</dbReference>
<dbReference type="CDD" id="cd00609">
    <property type="entry name" value="AAT_like"/>
    <property type="match status" value="1"/>
</dbReference>
<feature type="compositionally biased region" description="Polar residues" evidence="10">
    <location>
        <begin position="158"/>
        <end position="180"/>
    </location>
</feature>
<evidence type="ECO:0000256" key="10">
    <source>
        <dbReference type="SAM" id="MobiDB-lite"/>
    </source>
</evidence>
<comment type="similarity">
    <text evidence="6">Belongs to the class-I pyridoxal-phosphate-dependent aminotransferase family. Alanine aminotransferase subfamily.</text>
</comment>
<dbReference type="InterPro" id="IPR015424">
    <property type="entry name" value="PyrdxlP-dep_Trfase"/>
</dbReference>
<dbReference type="Gene3D" id="3.40.640.10">
    <property type="entry name" value="Type I PLP-dependent aspartate aminotransferase-like (Major domain)"/>
    <property type="match status" value="1"/>
</dbReference>
<evidence type="ECO:0000259" key="11">
    <source>
        <dbReference type="Pfam" id="PF00155"/>
    </source>
</evidence>
<dbReference type="InterPro" id="IPR015422">
    <property type="entry name" value="PyrdxlP-dep_Trfase_small"/>
</dbReference>
<keyword evidence="3" id="KW-0032">Aminotransferase</keyword>
<evidence type="ECO:0000256" key="2">
    <source>
        <dbReference type="ARBA" id="ARBA00011738"/>
    </source>
</evidence>
<feature type="region of interest" description="Disordered" evidence="10">
    <location>
        <begin position="19"/>
        <end position="50"/>
    </location>
</feature>
<accession>A0A9P6YKD5</accession>
<feature type="domain" description="Aminotransferase class I/classII large" evidence="11">
    <location>
        <begin position="405"/>
        <end position="780"/>
    </location>
</feature>
<protein>
    <recommendedName>
        <fullName evidence="7">Glutamate pyruvate transaminase</fullName>
    </recommendedName>
    <alternativeName>
        <fullName evidence="8">Glutamic--alanine transaminase</fullName>
    </alternativeName>
    <alternativeName>
        <fullName evidence="9">Glutamic--pyruvic transaminase</fullName>
    </alternativeName>
</protein>
<keyword evidence="4" id="KW-0808">Transferase</keyword>
<dbReference type="GO" id="GO:0030170">
    <property type="term" value="F:pyridoxal phosphate binding"/>
    <property type="evidence" value="ECO:0007669"/>
    <property type="project" value="InterPro"/>
</dbReference>
<evidence type="ECO:0000256" key="5">
    <source>
        <dbReference type="ARBA" id="ARBA00022898"/>
    </source>
</evidence>
<keyword evidence="5" id="KW-0663">Pyridoxal phosphate</keyword>
<reference evidence="12" key="1">
    <citation type="journal article" date="2020" name="Microb. Genom.">
        <title>Genetic diversity of clinical and environmental Mucorales isolates obtained from an investigation of mucormycosis cases among solid organ transplant recipients.</title>
        <authorList>
            <person name="Nguyen M.H."/>
            <person name="Kaul D."/>
            <person name="Muto C."/>
            <person name="Cheng S.J."/>
            <person name="Richter R.A."/>
            <person name="Bruno V.M."/>
            <person name="Liu G."/>
            <person name="Beyhan S."/>
            <person name="Sundermann A.J."/>
            <person name="Mounaud S."/>
            <person name="Pasculle A.W."/>
            <person name="Nierman W.C."/>
            <person name="Driscoll E."/>
            <person name="Cumbie R."/>
            <person name="Clancy C.J."/>
            <person name="Dupont C.L."/>
        </authorList>
    </citation>
    <scope>NUCLEOTIDE SEQUENCE</scope>
    <source>
        <strain evidence="12">GL16</strain>
    </source>
</reference>
<dbReference type="OrthoDB" id="8062037at2759"/>
<dbReference type="AlphaFoldDB" id="A0A9P6YKD5"/>
<dbReference type="SUPFAM" id="SSF53383">
    <property type="entry name" value="PLP-dependent transferases"/>
    <property type="match status" value="1"/>
</dbReference>
<evidence type="ECO:0000256" key="6">
    <source>
        <dbReference type="ARBA" id="ARBA00025785"/>
    </source>
</evidence>
<dbReference type="Proteomes" id="UP000717996">
    <property type="component" value="Unassembled WGS sequence"/>
</dbReference>
<feature type="compositionally biased region" description="Polar residues" evidence="10">
    <location>
        <begin position="189"/>
        <end position="201"/>
    </location>
</feature>
<proteinExistence type="inferred from homology"/>
<feature type="region of interest" description="Disordered" evidence="10">
    <location>
        <begin position="158"/>
        <end position="201"/>
    </location>
</feature>
<comment type="caution">
    <text evidence="12">The sequence shown here is derived from an EMBL/GenBank/DDBJ whole genome shotgun (WGS) entry which is preliminary data.</text>
</comment>
<dbReference type="Pfam" id="PF00155">
    <property type="entry name" value="Aminotran_1_2"/>
    <property type="match status" value="1"/>
</dbReference>
<evidence type="ECO:0000256" key="9">
    <source>
        <dbReference type="ARBA" id="ARBA00080525"/>
    </source>
</evidence>
<dbReference type="GO" id="GO:0008483">
    <property type="term" value="F:transaminase activity"/>
    <property type="evidence" value="ECO:0007669"/>
    <property type="project" value="UniProtKB-KW"/>
</dbReference>
<dbReference type="InterPro" id="IPR004839">
    <property type="entry name" value="Aminotransferase_I/II_large"/>
</dbReference>
<dbReference type="EMBL" id="JAANIT010000185">
    <property type="protein sequence ID" value="KAG1550824.1"/>
    <property type="molecule type" value="Genomic_DNA"/>
</dbReference>
<evidence type="ECO:0000256" key="7">
    <source>
        <dbReference type="ARBA" id="ARBA00077894"/>
    </source>
</evidence>
<gene>
    <name evidence="12" type="ORF">G6F51_002218</name>
</gene>
<dbReference type="InterPro" id="IPR045088">
    <property type="entry name" value="ALAT1/2-like"/>
</dbReference>
<dbReference type="InterPro" id="IPR015421">
    <property type="entry name" value="PyrdxlP-dep_Trfase_major"/>
</dbReference>
<organism evidence="12 13">
    <name type="scientific">Rhizopus oryzae</name>
    <name type="common">Mucormycosis agent</name>
    <name type="synonym">Rhizopus arrhizus var. delemar</name>
    <dbReference type="NCBI Taxonomy" id="64495"/>
    <lineage>
        <taxon>Eukaryota</taxon>
        <taxon>Fungi</taxon>
        <taxon>Fungi incertae sedis</taxon>
        <taxon>Mucoromycota</taxon>
        <taxon>Mucoromycotina</taxon>
        <taxon>Mucoromycetes</taxon>
        <taxon>Mucorales</taxon>
        <taxon>Mucorineae</taxon>
        <taxon>Rhizopodaceae</taxon>
        <taxon>Rhizopus</taxon>
    </lineage>
</organism>
<sequence length="793" mass="88963">MHPTRRFGRQNRTQAVINDTQPIAPSTRRNTTRVNRQGSSILLNSGSSTTSSVRRATQEATQAAAAVTGPPSLPGFIHYLQHIQDQDRNSTSSDSVRTHLPNYRIYGNEENETNNRSFLRGERNNSRTTLASSGASIVTSNSTRRMHILVIEYRQNTSSDNISTRTQSTTHRPSLLSRSFQRLGRPRSEVSTSSSTDTLQSMPLSMHTNASHTTSHPFSQEGQWIVYVLNGSHPPQPSLSFMDDNPTYEDLLLLTQMLGPARPSTTTQAAVDEAIPAVDWSDDTKKELKDDQCLVCLDEFDLKQSMTITEPYEKALTIQTMNPLIKNVEYAVRGQLAIRAEELRQELAEGKEYPFDRIVNCNIGNPQQLNQQPITFFRQVSSLCDNPDLLKKENFSIVSQLYPLDAIQRARSLLASIGSVGSYSHSQGVPAIRHTVAQFIKQRDGYGSDPNHIFLTQGASSGVQTLLSMLTQDSNSGIMIPIPQYPLYSASLALYGATPVPYYLDEETGWSLSVDQLTEVITTARSQGTKVKALVIINPGNPTGQCLSAENMQDIVDFCWKQRIVLLADEVYQTNIYQPKERPFISFKKALMEHSLARDHLELVSFHSISKGMIGECGRRGGYFECVNLDKQVLEQIYKMASVSLCPNLHGQILVDLMCNPPRLGDPSYESYKEEIERIYESLRRRSKKLEKVFNQMEGVSCQPAHGSMYLFPQVTLPPKAIKKANELNMAPDAYYAMAMLEATGVCVVPGSGFGQKDHSWHFRSTFLPEEHLFDEFCNALLRFHQDFIEKYS</sequence>
<evidence type="ECO:0000313" key="12">
    <source>
        <dbReference type="EMBL" id="KAG1550824.1"/>
    </source>
</evidence>
<dbReference type="FunFam" id="1.10.287.1970:FF:000001">
    <property type="entry name" value="Alanine aminotransferase 2"/>
    <property type="match status" value="1"/>
</dbReference>
<dbReference type="PANTHER" id="PTHR11751">
    <property type="entry name" value="ALANINE AMINOTRANSFERASE"/>
    <property type="match status" value="1"/>
</dbReference>
<name>A0A9P6YKD5_RHIOR</name>
<comment type="subunit">
    <text evidence="2">Homodimer.</text>
</comment>
<evidence type="ECO:0000256" key="1">
    <source>
        <dbReference type="ARBA" id="ARBA00001933"/>
    </source>
</evidence>
<evidence type="ECO:0000256" key="8">
    <source>
        <dbReference type="ARBA" id="ARBA00078532"/>
    </source>
</evidence>
<dbReference type="Gene3D" id="1.10.287.1970">
    <property type="match status" value="1"/>
</dbReference>